<dbReference type="InterPro" id="IPR043519">
    <property type="entry name" value="NT_sf"/>
</dbReference>
<feature type="domain" description="Polymerase beta nucleotidyltransferase" evidence="1">
    <location>
        <begin position="3"/>
        <end position="71"/>
    </location>
</feature>
<dbReference type="Gene3D" id="3.30.460.10">
    <property type="entry name" value="Beta Polymerase, domain 2"/>
    <property type="match status" value="1"/>
</dbReference>
<dbReference type="EMBL" id="VNHT01000164">
    <property type="protein sequence ID" value="TYP68405.1"/>
    <property type="molecule type" value="Genomic_DNA"/>
</dbReference>
<dbReference type="NCBIfam" id="NF047752">
    <property type="entry name" value="MntA_antitoxin"/>
    <property type="match status" value="1"/>
</dbReference>
<dbReference type="SUPFAM" id="SSF81301">
    <property type="entry name" value="Nucleotidyltransferase"/>
    <property type="match status" value="1"/>
</dbReference>
<accession>A0A5D3Y750</accession>
<evidence type="ECO:0000313" key="2">
    <source>
        <dbReference type="EMBL" id="TYP68405.1"/>
    </source>
</evidence>
<dbReference type="AlphaFoldDB" id="A0A5D3Y750"/>
<name>A0A5D3Y750_9PROT</name>
<dbReference type="RefSeq" id="WP_200899588.1">
    <property type="nucleotide sequence ID" value="NZ_CP011451.1"/>
</dbReference>
<reference evidence="2 3" key="1">
    <citation type="submission" date="2019-07" db="EMBL/GenBank/DDBJ databases">
        <title>Active sludge and wastewater microbial communities from Klosterneuburg, Austria.</title>
        <authorList>
            <person name="Wagner M."/>
        </authorList>
    </citation>
    <scope>NUCLEOTIDE SEQUENCE [LARGE SCALE GENOMIC DNA]</scope>
    <source>
        <strain evidence="2 3">Nm2</strain>
    </source>
</reference>
<dbReference type="InterPro" id="IPR041633">
    <property type="entry name" value="Polbeta"/>
</dbReference>
<evidence type="ECO:0000259" key="1">
    <source>
        <dbReference type="Pfam" id="PF18765"/>
    </source>
</evidence>
<protein>
    <recommendedName>
        <fullName evidence="1">Polymerase beta nucleotidyltransferase domain-containing protein</fullName>
    </recommendedName>
</protein>
<sequence>MGTEYERAESDVDIAVLLPPTQAKEAGSLLFSELHQALQIAVNKDVDLINLRLAPTVLQKEIIMSGERLFQSTGTAADEFEMLVLSFYQKLNEERADILAEGLRSGKFYDP</sequence>
<proteinExistence type="predicted"/>
<dbReference type="Proteomes" id="UP000324176">
    <property type="component" value="Unassembled WGS sequence"/>
</dbReference>
<dbReference type="Pfam" id="PF18765">
    <property type="entry name" value="Polbeta"/>
    <property type="match status" value="1"/>
</dbReference>
<organism evidence="2 3">
    <name type="scientific">Nitrosomonas communis</name>
    <dbReference type="NCBI Taxonomy" id="44574"/>
    <lineage>
        <taxon>Bacteria</taxon>
        <taxon>Pseudomonadati</taxon>
        <taxon>Pseudomonadota</taxon>
        <taxon>Betaproteobacteria</taxon>
        <taxon>Nitrosomonadales</taxon>
        <taxon>Nitrosomonadaceae</taxon>
        <taxon>Nitrosomonas</taxon>
    </lineage>
</organism>
<gene>
    <name evidence="2" type="ORF">BCL69_11642</name>
</gene>
<comment type="caution">
    <text evidence="2">The sequence shown here is derived from an EMBL/GenBank/DDBJ whole genome shotgun (WGS) entry which is preliminary data.</text>
</comment>
<evidence type="ECO:0000313" key="3">
    <source>
        <dbReference type="Proteomes" id="UP000324176"/>
    </source>
</evidence>